<dbReference type="Proteomes" id="UP000324611">
    <property type="component" value="Unassembled WGS sequence"/>
</dbReference>
<name>A0A5B2VJ21_9BACT</name>
<proteinExistence type="predicted"/>
<organism evidence="1 2">
    <name type="scientific">Chitinophaga agrisoli</name>
    <dbReference type="NCBI Taxonomy" id="2607653"/>
    <lineage>
        <taxon>Bacteria</taxon>
        <taxon>Pseudomonadati</taxon>
        <taxon>Bacteroidota</taxon>
        <taxon>Chitinophagia</taxon>
        <taxon>Chitinophagales</taxon>
        <taxon>Chitinophagaceae</taxon>
        <taxon>Chitinophaga</taxon>
    </lineage>
</organism>
<dbReference type="AlphaFoldDB" id="A0A5B2VJ21"/>
<dbReference type="RefSeq" id="WP_149839847.1">
    <property type="nucleotide sequence ID" value="NZ_VUOC01000004.1"/>
</dbReference>
<reference evidence="1 2" key="1">
    <citation type="submission" date="2019-09" db="EMBL/GenBank/DDBJ databases">
        <title>Chitinophaga ginsengihumi sp. nov., isolated from soil of ginseng rhizosphere.</title>
        <authorList>
            <person name="Lee J."/>
        </authorList>
    </citation>
    <scope>NUCLEOTIDE SEQUENCE [LARGE SCALE GENOMIC DNA]</scope>
    <source>
        <strain evidence="1 2">BN140078</strain>
    </source>
</reference>
<protein>
    <submittedName>
        <fullName evidence="1">Uncharacterized protein</fullName>
    </submittedName>
</protein>
<gene>
    <name evidence="1" type="ORF">F0L74_20835</name>
</gene>
<comment type="caution">
    <text evidence="1">The sequence shown here is derived from an EMBL/GenBank/DDBJ whole genome shotgun (WGS) entry which is preliminary data.</text>
</comment>
<dbReference type="EMBL" id="VUOC01000004">
    <property type="protein sequence ID" value="KAA2238668.1"/>
    <property type="molecule type" value="Genomic_DNA"/>
</dbReference>
<sequence length="208" mass="24022">MRALPVLLLLIFFRVDNISAQNMAGEYYLRGVMETASGFRLNADSSFDFFFSQGALDRYGKGKYKIVNDSIQFTSVTSQDHDFTLVNSSKQPGKNTVIKITEPNQQLLKYVFVRVRSGQTIKGDFADSDGYFRYEGPHPDSIEMMFEFCPEKCTVVPVSNDHNYFEFKFEPWLFEYFFRDFRLQLSGPQLKGGHPLLQGNAFVYNKEE</sequence>
<evidence type="ECO:0000313" key="2">
    <source>
        <dbReference type="Proteomes" id="UP000324611"/>
    </source>
</evidence>
<accession>A0A5B2VJ21</accession>
<keyword evidence="2" id="KW-1185">Reference proteome</keyword>
<reference evidence="1 2" key="2">
    <citation type="submission" date="2019-09" db="EMBL/GenBank/DDBJ databases">
        <authorList>
            <person name="Jin C."/>
        </authorList>
    </citation>
    <scope>NUCLEOTIDE SEQUENCE [LARGE SCALE GENOMIC DNA]</scope>
    <source>
        <strain evidence="1 2">BN140078</strain>
    </source>
</reference>
<evidence type="ECO:0000313" key="1">
    <source>
        <dbReference type="EMBL" id="KAA2238668.1"/>
    </source>
</evidence>